<keyword evidence="6" id="KW-1133">Transmembrane helix</keyword>
<dbReference type="Pfam" id="PF12698">
    <property type="entry name" value="ABC2_membrane_3"/>
    <property type="match status" value="1"/>
</dbReference>
<dbReference type="STRING" id="1118061.GCA_000311925_00442"/>
<evidence type="ECO:0000313" key="9">
    <source>
        <dbReference type="Proteomes" id="UP000318946"/>
    </source>
</evidence>
<dbReference type="GeneID" id="78342952"/>
<evidence type="ECO:0000313" key="8">
    <source>
        <dbReference type="EMBL" id="BBL04925.1"/>
    </source>
</evidence>
<dbReference type="RefSeq" id="WP_019129663.1">
    <property type="nucleotide sequence ID" value="NZ_AP019735.1"/>
</dbReference>
<comment type="subcellular location">
    <subcellularLocation>
        <location evidence="1">Cell membrane</location>
        <topology evidence="1">Multi-pass membrane protein</topology>
    </subcellularLocation>
</comment>
<dbReference type="PANTHER" id="PTHR30294">
    <property type="entry name" value="MEMBRANE COMPONENT OF ABC TRANSPORTER YHHJ-RELATED"/>
    <property type="match status" value="1"/>
</dbReference>
<keyword evidence="3" id="KW-0813">Transport</keyword>
<dbReference type="Gene3D" id="3.40.1710.10">
    <property type="entry name" value="abc type-2 transporter like domain"/>
    <property type="match status" value="1"/>
</dbReference>
<dbReference type="InterPro" id="IPR013525">
    <property type="entry name" value="ABC2_TM"/>
</dbReference>
<comment type="similarity">
    <text evidence="2">Belongs to the ABC-2 integral membrane protein family.</text>
</comment>
<dbReference type="PROSITE" id="PS51012">
    <property type="entry name" value="ABC_TM2"/>
    <property type="match status" value="1"/>
</dbReference>
<keyword evidence="4" id="KW-1003">Cell membrane</keyword>
<gene>
    <name evidence="8" type="ORF">A5CBH24_22380</name>
</gene>
<protein>
    <submittedName>
        <fullName evidence="8">ABC transporter permease</fullName>
    </submittedName>
</protein>
<name>A0A3D3YME4_9BACT</name>
<evidence type="ECO:0000256" key="7">
    <source>
        <dbReference type="ARBA" id="ARBA00023136"/>
    </source>
</evidence>
<dbReference type="KEGG" id="acou:A5CBH24_22380"/>
<dbReference type="GO" id="GO:0005886">
    <property type="term" value="C:plasma membrane"/>
    <property type="evidence" value="ECO:0007669"/>
    <property type="project" value="UniProtKB-SubCell"/>
</dbReference>
<organism evidence="8 9">
    <name type="scientific">Alistipes communis</name>
    <dbReference type="NCBI Taxonomy" id="2585118"/>
    <lineage>
        <taxon>Bacteria</taxon>
        <taxon>Pseudomonadati</taxon>
        <taxon>Bacteroidota</taxon>
        <taxon>Bacteroidia</taxon>
        <taxon>Bacteroidales</taxon>
        <taxon>Rikenellaceae</taxon>
        <taxon>Alistipes</taxon>
    </lineage>
</organism>
<evidence type="ECO:0000256" key="4">
    <source>
        <dbReference type="ARBA" id="ARBA00022475"/>
    </source>
</evidence>
<dbReference type="Proteomes" id="UP000318946">
    <property type="component" value="Chromosome"/>
</dbReference>
<keyword evidence="9" id="KW-1185">Reference proteome</keyword>
<evidence type="ECO:0000256" key="5">
    <source>
        <dbReference type="ARBA" id="ARBA00022692"/>
    </source>
</evidence>
<dbReference type="PANTHER" id="PTHR30294:SF29">
    <property type="entry name" value="MULTIDRUG ABC TRANSPORTER PERMEASE YBHS-RELATED"/>
    <property type="match status" value="1"/>
</dbReference>
<evidence type="ECO:0000256" key="3">
    <source>
        <dbReference type="ARBA" id="ARBA00022448"/>
    </source>
</evidence>
<sequence length="367" mass="40360">MRTLLVLLDKEFRQFFRNPFLPKMAVAFPMMVMLVIPWITTMDVRHVGVSVVDNDRSTASRRLVGKIGASDYFRLYGVTEHYGASLAALERGDVDVIVEIPDDFERSIAERSPRRVSITANGVNALKGSLGSQYMVQTVMGTLAELLAEEGVAPSPDLITVQNRYNPTLDYRAYMIPALMIMLLIMLCGFLPALNLVGEKERGTIEQINVTPVGRLTFTLAKLIPYWIIGLAVLTVAMSLAWLVYGLTPVGAVGAVYLAAALFIVTMSGLGVAIANRSDTMQQTMFVMFFFVMIFVLMSGLITPIASMPGWAQAITRLLPPRYFIGIMRAVYLKGTALGELWGDYAALAGFALVFGMSAILTCRKRT</sequence>
<dbReference type="OrthoDB" id="9808686at2"/>
<accession>A0A3D3YME4</accession>
<evidence type="ECO:0000256" key="6">
    <source>
        <dbReference type="ARBA" id="ARBA00022989"/>
    </source>
</evidence>
<dbReference type="EMBL" id="AP019735">
    <property type="protein sequence ID" value="BBL04925.1"/>
    <property type="molecule type" value="Genomic_DNA"/>
</dbReference>
<accession>A0A4Y1XNC5</accession>
<keyword evidence="5" id="KW-0812">Transmembrane</keyword>
<evidence type="ECO:0000256" key="2">
    <source>
        <dbReference type="ARBA" id="ARBA00007783"/>
    </source>
</evidence>
<evidence type="ECO:0000256" key="1">
    <source>
        <dbReference type="ARBA" id="ARBA00004651"/>
    </source>
</evidence>
<keyword evidence="7" id="KW-0472">Membrane</keyword>
<dbReference type="GO" id="GO:0140359">
    <property type="term" value="F:ABC-type transporter activity"/>
    <property type="evidence" value="ECO:0007669"/>
    <property type="project" value="InterPro"/>
</dbReference>
<reference evidence="9" key="1">
    <citation type="submission" date="2019-06" db="EMBL/GenBank/DDBJ databases">
        <title>Alistipes onderdonkii subsp. vulgaris subsp. nov., Alistipes dispar sp. nov. and Alistipes communis sp. nov., isolated from human faeces, and creation of Alistipes onderdonkii subsp. onderdonkii subsp. nov.</title>
        <authorList>
            <person name="Sakamoto M."/>
            <person name="Ikeyama N."/>
            <person name="Ogata Y."/>
            <person name="Suda W."/>
            <person name="Iino T."/>
            <person name="Hattori M."/>
            <person name="Ohkuma M."/>
        </authorList>
    </citation>
    <scope>NUCLEOTIDE SEQUENCE [LARGE SCALE GENOMIC DNA]</scope>
    <source>
        <strain evidence="9">5CBH24</strain>
    </source>
</reference>
<dbReference type="InterPro" id="IPR051449">
    <property type="entry name" value="ABC-2_transporter_component"/>
</dbReference>
<dbReference type="AlphaFoldDB" id="A0A3D3YME4"/>
<dbReference type="InterPro" id="IPR047817">
    <property type="entry name" value="ABC2_TM_bact-type"/>
</dbReference>
<accession>A0A4Y1WW52</accession>
<proteinExistence type="inferred from homology"/>